<evidence type="ECO:0000259" key="1">
    <source>
        <dbReference type="Pfam" id="PF13358"/>
    </source>
</evidence>
<dbReference type="GO" id="GO:0003676">
    <property type="term" value="F:nucleic acid binding"/>
    <property type="evidence" value="ECO:0007669"/>
    <property type="project" value="InterPro"/>
</dbReference>
<dbReference type="Proteomes" id="UP000480178">
    <property type="component" value="Chromosome"/>
</dbReference>
<dbReference type="InterPro" id="IPR036397">
    <property type="entry name" value="RNaseH_sf"/>
</dbReference>
<dbReference type="RefSeq" id="WP_162447722.1">
    <property type="nucleotide sequence ID" value="NZ_CP048222.1"/>
</dbReference>
<keyword evidence="3" id="KW-1185">Reference proteome</keyword>
<accession>A0A6C0GWR4</accession>
<dbReference type="KEGG" id="rhoz:GXP67_36640"/>
<feature type="domain" description="Tc1-like transposase DDE" evidence="1">
    <location>
        <begin position="20"/>
        <end position="129"/>
    </location>
</feature>
<reference evidence="2 3" key="1">
    <citation type="submission" date="2020-01" db="EMBL/GenBank/DDBJ databases">
        <authorList>
            <person name="Kim M.K."/>
        </authorList>
    </citation>
    <scope>NUCLEOTIDE SEQUENCE [LARGE SCALE GENOMIC DNA]</scope>
    <source>
        <strain evidence="2 3">172606-1</strain>
    </source>
</reference>
<evidence type="ECO:0000313" key="3">
    <source>
        <dbReference type="Proteomes" id="UP000480178"/>
    </source>
</evidence>
<evidence type="ECO:0000313" key="2">
    <source>
        <dbReference type="EMBL" id="QHT71802.1"/>
    </source>
</evidence>
<name>A0A6C0GWR4_9BACT</name>
<dbReference type="AlphaFoldDB" id="A0A6C0GWR4"/>
<dbReference type="InterPro" id="IPR038717">
    <property type="entry name" value="Tc1-like_DDE_dom"/>
</dbReference>
<dbReference type="Gene3D" id="3.30.420.10">
    <property type="entry name" value="Ribonuclease H-like superfamily/Ribonuclease H"/>
    <property type="match status" value="1"/>
</dbReference>
<gene>
    <name evidence="2" type="ORF">GXP67_36640</name>
</gene>
<proteinExistence type="predicted"/>
<protein>
    <recommendedName>
        <fullName evidence="1">Tc1-like transposase DDE domain-containing protein</fullName>
    </recommendedName>
</protein>
<dbReference type="Pfam" id="PF13358">
    <property type="entry name" value="DDE_3"/>
    <property type="match status" value="1"/>
</dbReference>
<dbReference type="EMBL" id="CP048222">
    <property type="protein sequence ID" value="QHT71802.1"/>
    <property type="molecule type" value="Genomic_DNA"/>
</dbReference>
<organism evidence="2 3">
    <name type="scientific">Rhodocytophaga rosea</name>
    <dbReference type="NCBI Taxonomy" id="2704465"/>
    <lineage>
        <taxon>Bacteria</taxon>
        <taxon>Pseudomonadati</taxon>
        <taxon>Bacteroidota</taxon>
        <taxon>Cytophagia</taxon>
        <taxon>Cytophagales</taxon>
        <taxon>Rhodocytophagaceae</taxon>
        <taxon>Rhodocytophaga</taxon>
    </lineage>
</organism>
<sequence length="136" mass="15678">MKKKKEIAYKRENLEMAAVFYYADEFNVTWHPTLKAMWSPVGQQVMIPTPGQPKKHYGLGAVNYHSGQTVLRVEKRKKREQIAKLLEDLLEKHPRQRVYIAWDNTDTHSGGKVEEVLRAAAGRLVLLYLQSLAESD</sequence>